<dbReference type="InterPro" id="IPR000653">
    <property type="entry name" value="DegT/StrS_aminotransferase"/>
</dbReference>
<comment type="caution">
    <text evidence="3">The sequence shown here is derived from an EMBL/GenBank/DDBJ whole genome shotgun (WGS) entry which is preliminary data.</text>
</comment>
<dbReference type="SUPFAM" id="SSF53383">
    <property type="entry name" value="PLP-dependent transferases"/>
    <property type="match status" value="1"/>
</dbReference>
<keyword evidence="1" id="KW-0663">Pyridoxal phosphate</keyword>
<dbReference type="Pfam" id="PF01041">
    <property type="entry name" value="DegT_DnrJ_EryC1"/>
    <property type="match status" value="1"/>
</dbReference>
<evidence type="ECO:0000256" key="1">
    <source>
        <dbReference type="ARBA" id="ARBA00022898"/>
    </source>
</evidence>
<name>A0A0F9LM17_9ZZZZ</name>
<dbReference type="InterPro" id="IPR015424">
    <property type="entry name" value="PyrdxlP-dep_Trfase"/>
</dbReference>
<dbReference type="CDD" id="cd00616">
    <property type="entry name" value="AHBA_syn"/>
    <property type="match status" value="1"/>
</dbReference>
<dbReference type="Gene3D" id="3.90.1150.10">
    <property type="entry name" value="Aspartate Aminotransferase, domain 1"/>
    <property type="match status" value="1"/>
</dbReference>
<dbReference type="InterPro" id="IPR015422">
    <property type="entry name" value="PyrdxlP-dep_Trfase_small"/>
</dbReference>
<dbReference type="EMBL" id="LAZR01006150">
    <property type="protein sequence ID" value="KKM94358.1"/>
    <property type="molecule type" value="Genomic_DNA"/>
</dbReference>
<dbReference type="Gene3D" id="3.40.640.10">
    <property type="entry name" value="Type I PLP-dependent aspartate aminotransferase-like (Major domain)"/>
    <property type="match status" value="1"/>
</dbReference>
<dbReference type="PANTHER" id="PTHR30244">
    <property type="entry name" value="TRANSAMINASE"/>
    <property type="match status" value="1"/>
</dbReference>
<dbReference type="FunFam" id="3.40.640.10:FF:000089">
    <property type="entry name" value="Aminotransferase, DegT/DnrJ/EryC1/StrS family"/>
    <property type="match status" value="1"/>
</dbReference>
<accession>A0A0F9LM17</accession>
<comment type="similarity">
    <text evidence="2">Belongs to the DegT/DnrJ/EryC1 family.</text>
</comment>
<proteinExistence type="inferred from homology"/>
<dbReference type="GO" id="GO:0030170">
    <property type="term" value="F:pyridoxal phosphate binding"/>
    <property type="evidence" value="ECO:0007669"/>
    <property type="project" value="UniProtKB-ARBA"/>
</dbReference>
<protein>
    <submittedName>
        <fullName evidence="3">Uncharacterized protein</fullName>
    </submittedName>
</protein>
<dbReference type="InterPro" id="IPR015421">
    <property type="entry name" value="PyrdxlP-dep_Trfase_major"/>
</dbReference>
<dbReference type="AlphaFoldDB" id="A0A0F9LM17"/>
<dbReference type="GO" id="GO:0000271">
    <property type="term" value="P:polysaccharide biosynthetic process"/>
    <property type="evidence" value="ECO:0007669"/>
    <property type="project" value="TreeGrafter"/>
</dbReference>
<evidence type="ECO:0000313" key="3">
    <source>
        <dbReference type="EMBL" id="KKM94358.1"/>
    </source>
</evidence>
<reference evidence="3" key="1">
    <citation type="journal article" date="2015" name="Nature">
        <title>Complex archaea that bridge the gap between prokaryotes and eukaryotes.</title>
        <authorList>
            <person name="Spang A."/>
            <person name="Saw J.H."/>
            <person name="Jorgensen S.L."/>
            <person name="Zaremba-Niedzwiedzka K."/>
            <person name="Martijn J."/>
            <person name="Lind A.E."/>
            <person name="van Eijk R."/>
            <person name="Schleper C."/>
            <person name="Guy L."/>
            <person name="Ettema T.J."/>
        </authorList>
    </citation>
    <scope>NUCLEOTIDE SEQUENCE</scope>
</reference>
<dbReference type="PANTHER" id="PTHR30244:SF36">
    <property type="entry name" value="3-OXO-GLUCOSE-6-PHOSPHATE:GLUTAMATE AMINOTRANSFERASE"/>
    <property type="match status" value="1"/>
</dbReference>
<sequence length="376" mass="41839">MRVPWLDLKAQHKIVGKEISSAIEEVLASGYYILGPNVKKLEQEIAAYCRVKYAIGVASGTDALKLSLISMGIGKEDEVIVPPFTFISTVGVITQIGASPVFVDIEEETFNIDAEKIEEAITEKTKAIIPVHLYGHAAQMEKIISLAKKYNLKVIEDAAQALGTECLFSGIFSKVGSLGDAGCLSFYPTKVLGACGDGGMVLTNNEEIAEKIRFLRAHGLDGDYSYCIPGYNSRLDELQAAILQVKLKYLDDWTNMRRQKVHLYNELFTSLPSSGPKIPQEASYTRHNYGVYTIRSLQRDHLKEYLTRRGIGTKVYYPLPLHLEEIHKGLGYKKGDFPVAEKASRQVLSLPIYPELSQDDIRLVAEEINNFINSKS</sequence>
<gene>
    <name evidence="3" type="ORF">LCGC14_1199140</name>
</gene>
<evidence type="ECO:0000256" key="2">
    <source>
        <dbReference type="ARBA" id="ARBA00037999"/>
    </source>
</evidence>
<organism evidence="3">
    <name type="scientific">marine sediment metagenome</name>
    <dbReference type="NCBI Taxonomy" id="412755"/>
    <lineage>
        <taxon>unclassified sequences</taxon>
        <taxon>metagenomes</taxon>
        <taxon>ecological metagenomes</taxon>
    </lineage>
</organism>
<dbReference type="PIRSF" id="PIRSF000390">
    <property type="entry name" value="PLP_StrS"/>
    <property type="match status" value="1"/>
</dbReference>
<dbReference type="GO" id="GO:0008483">
    <property type="term" value="F:transaminase activity"/>
    <property type="evidence" value="ECO:0007669"/>
    <property type="project" value="TreeGrafter"/>
</dbReference>